<dbReference type="GO" id="GO:0008955">
    <property type="term" value="F:peptidoglycan glycosyltransferase activity"/>
    <property type="evidence" value="ECO:0007669"/>
    <property type="project" value="UniProtKB-UniRule"/>
</dbReference>
<dbReference type="InterPro" id="IPR023346">
    <property type="entry name" value="Lysozyme-like_dom_sf"/>
</dbReference>
<dbReference type="GO" id="GO:0008360">
    <property type="term" value="P:regulation of cell shape"/>
    <property type="evidence" value="ECO:0007669"/>
    <property type="project" value="UniProtKB-KW"/>
</dbReference>
<dbReference type="GO" id="GO:0016763">
    <property type="term" value="F:pentosyltransferase activity"/>
    <property type="evidence" value="ECO:0007669"/>
    <property type="project" value="InterPro"/>
</dbReference>
<feature type="domain" description="Glycosyl transferase family 51" evidence="12">
    <location>
        <begin position="59"/>
        <end position="222"/>
    </location>
</feature>
<evidence type="ECO:0000256" key="3">
    <source>
        <dbReference type="ARBA" id="ARBA00022676"/>
    </source>
</evidence>
<comment type="pathway">
    <text evidence="11">Cell wall biogenesis; peptidoglycan biosynthesis.</text>
</comment>
<dbReference type="HAMAP" id="MF_00766">
    <property type="entry name" value="PGT_MtgA"/>
    <property type="match status" value="1"/>
</dbReference>
<keyword evidence="2 11" id="KW-0997">Cell inner membrane</keyword>
<dbReference type="GO" id="GO:0009274">
    <property type="term" value="C:peptidoglycan-based cell wall"/>
    <property type="evidence" value="ECO:0007669"/>
    <property type="project" value="InterPro"/>
</dbReference>
<evidence type="ECO:0000256" key="6">
    <source>
        <dbReference type="ARBA" id="ARBA00022960"/>
    </source>
</evidence>
<comment type="caution">
    <text evidence="13">The sequence shown here is derived from an EMBL/GenBank/DDBJ whole genome shotgun (WGS) entry which is preliminary data.</text>
</comment>
<keyword evidence="6 11" id="KW-0133">Cell shape</keyword>
<dbReference type="EC" id="2.4.99.28" evidence="11"/>
<comment type="function">
    <text evidence="11">Peptidoglycan polymerase that catalyzes glycan chain elongation from lipid-linked precursors.</text>
</comment>
<reference evidence="14 16" key="2">
    <citation type="submission" date="2016-11" db="EMBL/GenBank/DDBJ databases">
        <title>Mixed transmission modes and dynamic genome evolution in an obligate animal-bacterial symbiosis.</title>
        <authorList>
            <person name="Russell S.L."/>
            <person name="Corbett-Detig R.B."/>
            <person name="Cavanaugh C.M."/>
        </authorList>
    </citation>
    <scope>NUCLEOTIDE SEQUENCE [LARGE SCALE GENOMIC DNA]</scope>
    <source>
        <strain evidence="14">MA-KB16</strain>
    </source>
</reference>
<accession>A0A0B0HE41</accession>
<evidence type="ECO:0000256" key="2">
    <source>
        <dbReference type="ARBA" id="ARBA00022519"/>
    </source>
</evidence>
<comment type="subcellular location">
    <subcellularLocation>
        <location evidence="11">Cell inner membrane</location>
        <topology evidence="11">Single-pass membrane protein</topology>
    </subcellularLocation>
</comment>
<dbReference type="GO" id="GO:0005886">
    <property type="term" value="C:plasma membrane"/>
    <property type="evidence" value="ECO:0007669"/>
    <property type="project" value="UniProtKB-SubCell"/>
</dbReference>
<dbReference type="InterPro" id="IPR011812">
    <property type="entry name" value="Pep_trsgly"/>
</dbReference>
<dbReference type="PATRIC" id="fig|2340.3.peg.241"/>
<name>A0A0B0HE41_SOVGS</name>
<dbReference type="Gene3D" id="1.10.3810.10">
    <property type="entry name" value="Biosynthetic peptidoglycan transglycosylase-like"/>
    <property type="match status" value="1"/>
</dbReference>
<evidence type="ECO:0000259" key="12">
    <source>
        <dbReference type="Pfam" id="PF00912"/>
    </source>
</evidence>
<dbReference type="GO" id="GO:0071555">
    <property type="term" value="P:cell wall organization"/>
    <property type="evidence" value="ECO:0007669"/>
    <property type="project" value="UniProtKB-KW"/>
</dbReference>
<dbReference type="InterPro" id="IPR001264">
    <property type="entry name" value="Glyco_trans_51"/>
</dbReference>
<evidence type="ECO:0000256" key="4">
    <source>
        <dbReference type="ARBA" id="ARBA00022679"/>
    </source>
</evidence>
<evidence type="ECO:0000256" key="9">
    <source>
        <dbReference type="ARBA" id="ARBA00023136"/>
    </source>
</evidence>
<keyword evidence="9 11" id="KW-0472">Membrane</keyword>
<dbReference type="AlphaFoldDB" id="A0A0B0HE41"/>
<comment type="similarity">
    <text evidence="11">Belongs to the glycosyltransferase 51 family.</text>
</comment>
<keyword evidence="4 11" id="KW-0808">Transferase</keyword>
<dbReference type="PANTHER" id="PTHR30400:SF0">
    <property type="entry name" value="BIOSYNTHETIC PEPTIDOGLYCAN TRANSGLYCOSYLASE"/>
    <property type="match status" value="1"/>
</dbReference>
<dbReference type="eggNOG" id="COG0744">
    <property type="taxonomic scope" value="Bacteria"/>
</dbReference>
<dbReference type="OrthoDB" id="9766909at2"/>
<dbReference type="UniPathway" id="UPA00219"/>
<keyword evidence="3 11" id="KW-0328">Glycosyltransferase</keyword>
<keyword evidence="5 11" id="KW-0812">Transmembrane</keyword>
<evidence type="ECO:0000256" key="1">
    <source>
        <dbReference type="ARBA" id="ARBA00022475"/>
    </source>
</evidence>
<protein>
    <recommendedName>
        <fullName evidence="11">Biosynthetic peptidoglycan transglycosylase</fullName>
        <ecNumber evidence="11">2.4.99.28</ecNumber>
    </recommendedName>
    <alternativeName>
        <fullName evidence="11">Glycan polymerase</fullName>
    </alternativeName>
    <alternativeName>
        <fullName evidence="11">Peptidoglycan glycosyltransferase MtgA</fullName>
        <shortName evidence="11">PGT</shortName>
    </alternativeName>
</protein>
<evidence type="ECO:0000256" key="11">
    <source>
        <dbReference type="HAMAP-Rule" id="MF_00766"/>
    </source>
</evidence>
<dbReference type="SUPFAM" id="SSF53955">
    <property type="entry name" value="Lysozyme-like"/>
    <property type="match status" value="1"/>
</dbReference>
<comment type="catalytic activity">
    <reaction evidence="11">
        <text>[GlcNAc-(1-&gt;4)-Mur2Ac(oyl-L-Ala-gamma-D-Glu-L-Lys-D-Ala-D-Ala)](n)-di-trans,octa-cis-undecaprenyl diphosphate + beta-D-GlcNAc-(1-&gt;4)-Mur2Ac(oyl-L-Ala-gamma-D-Glu-L-Lys-D-Ala-D-Ala)-di-trans,octa-cis-undecaprenyl diphosphate = [GlcNAc-(1-&gt;4)-Mur2Ac(oyl-L-Ala-gamma-D-Glu-L-Lys-D-Ala-D-Ala)](n+1)-di-trans,octa-cis-undecaprenyl diphosphate + di-trans,octa-cis-undecaprenyl diphosphate + H(+)</text>
        <dbReference type="Rhea" id="RHEA:23708"/>
        <dbReference type="Rhea" id="RHEA-COMP:9602"/>
        <dbReference type="Rhea" id="RHEA-COMP:9603"/>
        <dbReference type="ChEBI" id="CHEBI:15378"/>
        <dbReference type="ChEBI" id="CHEBI:58405"/>
        <dbReference type="ChEBI" id="CHEBI:60033"/>
        <dbReference type="ChEBI" id="CHEBI:78435"/>
        <dbReference type="EC" id="2.4.99.28"/>
    </reaction>
</comment>
<proteinExistence type="inferred from homology"/>
<evidence type="ECO:0000313" key="15">
    <source>
        <dbReference type="Proteomes" id="UP000030856"/>
    </source>
</evidence>
<reference evidence="13 15" key="1">
    <citation type="journal article" date="2014" name="BMC Genomics">
        <title>The genome of the intracellular bacterium of the coastal bivalve, Solemya velum: a blueprint for thriving in and out of symbiosis.</title>
        <authorList>
            <person name="Dmytrenko O."/>
            <person name="Russell S.L."/>
            <person name="Loo W.T."/>
            <person name="Fontanez K.M."/>
            <person name="Liao L."/>
            <person name="Roeselers G."/>
            <person name="Sharma R."/>
            <person name="Stewart F.J."/>
            <person name="Newton I.L."/>
            <person name="Woyke T."/>
            <person name="Wu D."/>
            <person name="Lang J.M."/>
            <person name="Eisen J.A."/>
            <person name="Cavanaugh C.M."/>
        </authorList>
    </citation>
    <scope>NUCLEOTIDE SEQUENCE [LARGE SCALE GENOMIC DNA]</scope>
    <source>
        <strain evidence="13 15">WH</strain>
    </source>
</reference>
<gene>
    <name evidence="11 13" type="primary">mtgA</name>
    <name evidence="14" type="ORF">BOV88_03270</name>
    <name evidence="13" type="ORF">JV46_19010</name>
</gene>
<sequence length="235" mass="27045">MSRQSSRKSRLKKWLFLSVLLPILLLLILVLVFRWVPVPTTSFMLQASWNAWQQPNQHEPVRHDWVKYSEISPQLALAVIASEDQRFPEHYGFDTVEIMKVLESNTASRGASTLTQQLAKNLFLWSGRSYVRKVIEAGITLLIELMWSKERILEVYLNSVQFGNGIYGAESASQIYFRSSARYLSDRQAALLAAVLPNPRAYSADRPDAYVVERQKRILRQMRNLGGVGYLERIK</sequence>
<dbReference type="GeneID" id="86990918"/>
<keyword evidence="7 11" id="KW-0573">Peptidoglycan synthesis</keyword>
<keyword evidence="15" id="KW-1185">Reference proteome</keyword>
<dbReference type="Proteomes" id="UP000030856">
    <property type="component" value="Unassembled WGS sequence"/>
</dbReference>
<dbReference type="InterPro" id="IPR036950">
    <property type="entry name" value="PBP_transglycosylase"/>
</dbReference>
<organism evidence="13 15">
    <name type="scientific">Solemya velum gill symbiont</name>
    <dbReference type="NCBI Taxonomy" id="2340"/>
    <lineage>
        <taxon>Bacteria</taxon>
        <taxon>Pseudomonadati</taxon>
        <taxon>Pseudomonadota</taxon>
        <taxon>Gammaproteobacteria</taxon>
        <taxon>sulfur-oxidizing symbionts</taxon>
    </lineage>
</organism>
<dbReference type="RefSeq" id="WP_043115402.1">
    <property type="nucleotide sequence ID" value="NZ_JRAA01000001.1"/>
</dbReference>
<evidence type="ECO:0000256" key="8">
    <source>
        <dbReference type="ARBA" id="ARBA00022989"/>
    </source>
</evidence>
<dbReference type="GO" id="GO:0009252">
    <property type="term" value="P:peptidoglycan biosynthetic process"/>
    <property type="evidence" value="ECO:0007669"/>
    <property type="project" value="UniProtKB-UniRule"/>
</dbReference>
<dbReference type="EMBL" id="MPNX01000003">
    <property type="protein sequence ID" value="OOY35676.1"/>
    <property type="molecule type" value="Genomic_DNA"/>
</dbReference>
<evidence type="ECO:0000256" key="10">
    <source>
        <dbReference type="ARBA" id="ARBA00023316"/>
    </source>
</evidence>
<keyword evidence="8 11" id="KW-1133">Transmembrane helix</keyword>
<dbReference type="EMBL" id="JRAA01000001">
    <property type="protein sequence ID" value="KHF25726.1"/>
    <property type="molecule type" value="Genomic_DNA"/>
</dbReference>
<evidence type="ECO:0000256" key="7">
    <source>
        <dbReference type="ARBA" id="ARBA00022984"/>
    </source>
</evidence>
<evidence type="ECO:0000256" key="5">
    <source>
        <dbReference type="ARBA" id="ARBA00022692"/>
    </source>
</evidence>
<evidence type="ECO:0000313" key="16">
    <source>
        <dbReference type="Proteomes" id="UP000190962"/>
    </source>
</evidence>
<dbReference type="NCBIfam" id="TIGR02070">
    <property type="entry name" value="mono_pep_trsgly"/>
    <property type="match status" value="1"/>
</dbReference>
<dbReference type="STRING" id="2340.JV46_19010"/>
<evidence type="ECO:0000313" key="14">
    <source>
        <dbReference type="EMBL" id="OOY35676.1"/>
    </source>
</evidence>
<dbReference type="Proteomes" id="UP000190962">
    <property type="component" value="Unassembled WGS sequence"/>
</dbReference>
<keyword evidence="10 11" id="KW-0961">Cell wall biogenesis/degradation</keyword>
<evidence type="ECO:0000313" key="13">
    <source>
        <dbReference type="EMBL" id="KHF25726.1"/>
    </source>
</evidence>
<dbReference type="Pfam" id="PF00912">
    <property type="entry name" value="Transgly"/>
    <property type="match status" value="1"/>
</dbReference>
<keyword evidence="1 11" id="KW-1003">Cell membrane</keyword>
<dbReference type="PANTHER" id="PTHR30400">
    <property type="entry name" value="MONOFUNCTIONAL BIOSYNTHETIC PEPTIDOGLYCAN TRANSGLYCOSYLASE"/>
    <property type="match status" value="1"/>
</dbReference>